<gene>
    <name evidence="1" type="ORF">CEP51_007622</name>
</gene>
<protein>
    <submittedName>
        <fullName evidence="1">Uncharacterized protein</fullName>
    </submittedName>
</protein>
<accession>A0A428RNK2</accession>
<dbReference type="Proteomes" id="UP000287972">
    <property type="component" value="Unassembled WGS sequence"/>
</dbReference>
<organism evidence="1 2">
    <name type="scientific">Fusarium floridanum</name>
    <dbReference type="NCBI Taxonomy" id="1325733"/>
    <lineage>
        <taxon>Eukaryota</taxon>
        <taxon>Fungi</taxon>
        <taxon>Dikarya</taxon>
        <taxon>Ascomycota</taxon>
        <taxon>Pezizomycotina</taxon>
        <taxon>Sordariomycetes</taxon>
        <taxon>Hypocreomycetidae</taxon>
        <taxon>Hypocreales</taxon>
        <taxon>Nectriaceae</taxon>
        <taxon>Fusarium</taxon>
        <taxon>Fusarium solani species complex</taxon>
    </lineage>
</organism>
<dbReference type="EMBL" id="NKCL01000184">
    <property type="protein sequence ID" value="RSL79124.1"/>
    <property type="molecule type" value="Genomic_DNA"/>
</dbReference>
<proteinExistence type="predicted"/>
<reference evidence="1 2" key="1">
    <citation type="submission" date="2017-06" db="EMBL/GenBank/DDBJ databases">
        <title>Comparative genomic analysis of Ambrosia Fusariam Clade fungi.</title>
        <authorList>
            <person name="Stajich J.E."/>
            <person name="Carrillo J."/>
            <person name="Kijimoto T."/>
            <person name="Eskalen A."/>
            <person name="O'Donnell K."/>
            <person name="Kasson M."/>
        </authorList>
    </citation>
    <scope>NUCLEOTIDE SEQUENCE [LARGE SCALE GENOMIC DNA]</scope>
    <source>
        <strain evidence="1 2">NRRL62606</strain>
    </source>
</reference>
<comment type="caution">
    <text evidence="1">The sequence shown here is derived from an EMBL/GenBank/DDBJ whole genome shotgun (WGS) entry which is preliminary data.</text>
</comment>
<keyword evidence="2" id="KW-1185">Reference proteome</keyword>
<sequence length="224" mass="24936">MRPIDNSDLNELLQRKPILMLDAIGLTINFIETLVRRSPSLITTNNGKKTLPLELWLEILEWTRLWRWPLLVQPQSLEEGSIDALVCASIPKWNGCGYLADDRGIKGPKPQRPFLLPHAPTEASIFKVPITALGQESKLLYGGLTVSDIMARVEDGKRFVCEGNGSICAGCGGGRKITKNFSFDWVCGDCSYQLLCPLCIGLGYAEKSLWVTDDRYEGEEGYLT</sequence>
<evidence type="ECO:0000313" key="2">
    <source>
        <dbReference type="Proteomes" id="UP000287972"/>
    </source>
</evidence>
<name>A0A428RNK2_9HYPO</name>
<dbReference type="AlphaFoldDB" id="A0A428RNK2"/>
<evidence type="ECO:0000313" key="1">
    <source>
        <dbReference type="EMBL" id="RSL79124.1"/>
    </source>
</evidence>